<name>A0AA48RHK2_9BACL</name>
<evidence type="ECO:0000313" key="3">
    <source>
        <dbReference type="Proteomes" id="UP001189619"/>
    </source>
</evidence>
<evidence type="ECO:0000313" key="2">
    <source>
        <dbReference type="EMBL" id="CAJ1002411.1"/>
    </source>
</evidence>
<dbReference type="AlphaFoldDB" id="A0AA48RHK2"/>
<accession>A0AA48RHK2</accession>
<dbReference type="PANTHER" id="PTHR35024:SF4">
    <property type="entry name" value="POLYMER-FORMING CYTOSKELETAL PROTEIN"/>
    <property type="match status" value="1"/>
</dbReference>
<dbReference type="Proteomes" id="UP001189619">
    <property type="component" value="Chromosome"/>
</dbReference>
<dbReference type="InterPro" id="IPR007607">
    <property type="entry name" value="BacA/B"/>
</dbReference>
<keyword evidence="3" id="KW-1185">Reference proteome</keyword>
<dbReference type="RefSeq" id="WP_171564619.1">
    <property type="nucleotide sequence ID" value="NZ_OY569118.1"/>
</dbReference>
<proteinExistence type="inferred from homology"/>
<dbReference type="Pfam" id="PF04519">
    <property type="entry name" value="Bactofilin"/>
    <property type="match status" value="1"/>
</dbReference>
<comment type="similarity">
    <text evidence="1">Belongs to the bactofilin family.</text>
</comment>
<protein>
    <submittedName>
        <fullName evidence="2">Polymer-forming cytoskeletal protein</fullName>
    </submittedName>
</protein>
<organism evidence="2 3">
    <name type="scientific">Brevibacillus aydinogluensis</name>
    <dbReference type="NCBI Taxonomy" id="927786"/>
    <lineage>
        <taxon>Bacteria</taxon>
        <taxon>Bacillati</taxon>
        <taxon>Bacillota</taxon>
        <taxon>Bacilli</taxon>
        <taxon>Bacillales</taxon>
        <taxon>Paenibacillaceae</taxon>
        <taxon>Brevibacillus</taxon>
    </lineage>
</organism>
<dbReference type="KEGG" id="bayd:BSPP4475_08790"/>
<dbReference type="PANTHER" id="PTHR35024">
    <property type="entry name" value="HYPOTHETICAL CYTOSOLIC PROTEIN"/>
    <property type="match status" value="1"/>
</dbReference>
<dbReference type="EMBL" id="OY569118">
    <property type="protein sequence ID" value="CAJ1002411.1"/>
    <property type="molecule type" value="Genomic_DNA"/>
</dbReference>
<sequence length="226" mass="24532">MDREKRHNLLISGMGSASGGVFNNVRIDGMSKVNGDLSCVRFLCNGKADINGSVTADDSIEVNGLATIAGFLKAEHVVINGKATVRGDIVGERAELSGMPNITGNCEVETLTIKGGIRIDGLVNAETIDVRLYGHSRIREMGGKTISVRRETNDLSRFLAFLFPPFASKLSADSIEGDDIYLEYTQAGVVRGNNVRIGPGCDIELVEYRNKYEQSPEAKVTRHQQV</sequence>
<reference evidence="2" key="1">
    <citation type="submission" date="2023-07" db="EMBL/GenBank/DDBJ databases">
        <authorList>
            <person name="Ivanov I."/>
            <person name="Teneva D."/>
            <person name="Stoikov I."/>
        </authorList>
    </citation>
    <scope>NUCLEOTIDE SEQUENCE</scope>
    <source>
        <strain evidence="2">4475</strain>
    </source>
</reference>
<evidence type="ECO:0000256" key="1">
    <source>
        <dbReference type="ARBA" id="ARBA00044755"/>
    </source>
</evidence>
<gene>
    <name evidence="2" type="ORF">BSPP4475_08790</name>
</gene>